<evidence type="ECO:0000259" key="2">
    <source>
        <dbReference type="Pfam" id="PF12937"/>
    </source>
</evidence>
<dbReference type="SUPFAM" id="SSF81383">
    <property type="entry name" value="F-box domain"/>
    <property type="match status" value="1"/>
</dbReference>
<dbReference type="AlphaFoldDB" id="A0A9P6DD04"/>
<dbReference type="Gene3D" id="1.20.1280.50">
    <property type="match status" value="1"/>
</dbReference>
<dbReference type="PANTHER" id="PTHR38926">
    <property type="entry name" value="F-BOX DOMAIN CONTAINING PROTEIN, EXPRESSED"/>
    <property type="match status" value="1"/>
</dbReference>
<proteinExistence type="predicted"/>
<comment type="caution">
    <text evidence="3">The sequence shown here is derived from an EMBL/GenBank/DDBJ whole genome shotgun (WGS) entry which is preliminary data.</text>
</comment>
<dbReference type="Gene3D" id="3.80.10.10">
    <property type="entry name" value="Ribonuclease Inhibitor"/>
    <property type="match status" value="1"/>
</dbReference>
<evidence type="ECO:0000256" key="1">
    <source>
        <dbReference type="SAM" id="Coils"/>
    </source>
</evidence>
<feature type="domain" description="F-box" evidence="2">
    <location>
        <begin position="54"/>
        <end position="110"/>
    </location>
</feature>
<organism evidence="3 4">
    <name type="scientific">Pleurotus eryngii</name>
    <name type="common">Boletus of the steppes</name>
    <dbReference type="NCBI Taxonomy" id="5323"/>
    <lineage>
        <taxon>Eukaryota</taxon>
        <taxon>Fungi</taxon>
        <taxon>Dikarya</taxon>
        <taxon>Basidiomycota</taxon>
        <taxon>Agaricomycotina</taxon>
        <taxon>Agaricomycetes</taxon>
        <taxon>Agaricomycetidae</taxon>
        <taxon>Agaricales</taxon>
        <taxon>Pleurotineae</taxon>
        <taxon>Pleurotaceae</taxon>
        <taxon>Pleurotus</taxon>
    </lineage>
</organism>
<dbReference type="PANTHER" id="PTHR38926:SF5">
    <property type="entry name" value="F-BOX AND LEUCINE-RICH REPEAT PROTEIN 6"/>
    <property type="match status" value="1"/>
</dbReference>
<evidence type="ECO:0000313" key="4">
    <source>
        <dbReference type="Proteomes" id="UP000807025"/>
    </source>
</evidence>
<dbReference type="SUPFAM" id="SSF52047">
    <property type="entry name" value="RNI-like"/>
    <property type="match status" value="1"/>
</dbReference>
<evidence type="ECO:0000313" key="3">
    <source>
        <dbReference type="EMBL" id="KAF9490885.1"/>
    </source>
</evidence>
<feature type="coiled-coil region" evidence="1">
    <location>
        <begin position="18"/>
        <end position="45"/>
    </location>
</feature>
<dbReference type="Proteomes" id="UP000807025">
    <property type="component" value="Unassembled WGS sequence"/>
</dbReference>
<reference evidence="3" key="1">
    <citation type="submission" date="2020-11" db="EMBL/GenBank/DDBJ databases">
        <authorList>
            <consortium name="DOE Joint Genome Institute"/>
            <person name="Ahrendt S."/>
            <person name="Riley R."/>
            <person name="Andreopoulos W."/>
            <person name="Labutti K."/>
            <person name="Pangilinan J."/>
            <person name="Ruiz-Duenas F.J."/>
            <person name="Barrasa J.M."/>
            <person name="Sanchez-Garcia M."/>
            <person name="Camarero S."/>
            <person name="Miyauchi S."/>
            <person name="Serrano A."/>
            <person name="Linde D."/>
            <person name="Babiker R."/>
            <person name="Drula E."/>
            <person name="Ayuso-Fernandez I."/>
            <person name="Pacheco R."/>
            <person name="Padilla G."/>
            <person name="Ferreira P."/>
            <person name="Barriuso J."/>
            <person name="Kellner H."/>
            <person name="Castanera R."/>
            <person name="Alfaro M."/>
            <person name="Ramirez L."/>
            <person name="Pisabarro A.G."/>
            <person name="Kuo A."/>
            <person name="Tritt A."/>
            <person name="Lipzen A."/>
            <person name="He G."/>
            <person name="Yan M."/>
            <person name="Ng V."/>
            <person name="Cullen D."/>
            <person name="Martin F."/>
            <person name="Rosso M.-N."/>
            <person name="Henrissat B."/>
            <person name="Hibbett D."/>
            <person name="Martinez A.T."/>
            <person name="Grigoriev I.V."/>
        </authorList>
    </citation>
    <scope>NUCLEOTIDE SEQUENCE</scope>
    <source>
        <strain evidence="3">ATCC 90797</strain>
    </source>
</reference>
<sequence>MAHREQPPLSCFGNLLSKEQVDLKIQSLRLRIAQINDEIRSLEEYRNNRYLPVSKLPPDVLSTILESIAMTIVEDDLEPPYSDLLSATQVCRLWRQVALDSPRIWSFMYCSATPRLVDLFLDRSKSAPLHLIDSSSGDNVPVNALNILNHLHRLKEINLVDCEDDWFSRIISQGAPQLESLSLEASGEIARFHPSADGFPVLQHLELIDLVYTSAVASLAALRSLTINAGGSDDKSQLPSCIEFLAILASLPNLSNLALTEAIAPLEGLLPSSSVRLTHLTRLSIQDTDIRILGMMVCITAPQLKAIDLCHSGKASAEIATPIVAAIFEKLPTFTTSCSELSLCVDYFSSTRVELWDGCTTSESANRAPFFQLVIHGTGDLRAEESVLTLFPPTTHPPILHFSSNIEMTSDHVQYAPLQHILRQLTRVTEVWTCGLKALTNLLGVTHPISLPSLKKIGLEIDFGTSGSIDKPRLLSTFVEQLKVRKGPHDVETEILEISGSCDQLAYPDWKLFEGLEGLVKVS</sequence>
<keyword evidence="1" id="KW-0175">Coiled coil</keyword>
<dbReference type="InterPro" id="IPR036047">
    <property type="entry name" value="F-box-like_dom_sf"/>
</dbReference>
<keyword evidence="4" id="KW-1185">Reference proteome</keyword>
<dbReference type="Pfam" id="PF12937">
    <property type="entry name" value="F-box-like"/>
    <property type="match status" value="1"/>
</dbReference>
<protein>
    <recommendedName>
        <fullName evidence="2">F-box domain-containing protein</fullName>
    </recommendedName>
</protein>
<dbReference type="InterPro" id="IPR001810">
    <property type="entry name" value="F-box_dom"/>
</dbReference>
<gene>
    <name evidence="3" type="ORF">BDN71DRAFT_143151</name>
</gene>
<dbReference type="EMBL" id="MU154631">
    <property type="protein sequence ID" value="KAF9490885.1"/>
    <property type="molecule type" value="Genomic_DNA"/>
</dbReference>
<name>A0A9P6DD04_PLEER</name>
<dbReference type="InterPro" id="IPR032675">
    <property type="entry name" value="LRR_dom_sf"/>
</dbReference>
<dbReference type="OrthoDB" id="3365698at2759"/>
<accession>A0A9P6DD04</accession>